<reference evidence="1" key="2">
    <citation type="journal article" date="2021" name="Genome Biol. Evol.">
        <title>Developing a high-quality reference genome for a parasitic bivalve with doubly uniparental inheritance (Bivalvia: Unionida).</title>
        <authorList>
            <person name="Smith C.H."/>
        </authorList>
    </citation>
    <scope>NUCLEOTIDE SEQUENCE</scope>
    <source>
        <strain evidence="1">CHS0354</strain>
        <tissue evidence="1">Mantle</tissue>
    </source>
</reference>
<sequence length="95" mass="10621">MSTLTITALKVALHKCTTLIVPIKNGNNNICSTSAEKMGEGKGATGARKEVEAKQYFVILKRKILFEQELEEAWLFPTSGLMIAFYGIAQHFRHH</sequence>
<keyword evidence="2" id="KW-1185">Reference proteome</keyword>
<dbReference type="Proteomes" id="UP001195483">
    <property type="component" value="Unassembled WGS sequence"/>
</dbReference>
<organism evidence="1 2">
    <name type="scientific">Potamilus streckersoni</name>
    <dbReference type="NCBI Taxonomy" id="2493646"/>
    <lineage>
        <taxon>Eukaryota</taxon>
        <taxon>Metazoa</taxon>
        <taxon>Spiralia</taxon>
        <taxon>Lophotrochozoa</taxon>
        <taxon>Mollusca</taxon>
        <taxon>Bivalvia</taxon>
        <taxon>Autobranchia</taxon>
        <taxon>Heteroconchia</taxon>
        <taxon>Palaeoheterodonta</taxon>
        <taxon>Unionida</taxon>
        <taxon>Unionoidea</taxon>
        <taxon>Unionidae</taxon>
        <taxon>Ambleminae</taxon>
        <taxon>Lampsilini</taxon>
        <taxon>Potamilus</taxon>
    </lineage>
</organism>
<evidence type="ECO:0000313" key="2">
    <source>
        <dbReference type="Proteomes" id="UP001195483"/>
    </source>
</evidence>
<dbReference type="AlphaFoldDB" id="A0AAE0S261"/>
<name>A0AAE0S261_9BIVA</name>
<proteinExistence type="predicted"/>
<gene>
    <name evidence="1" type="ORF">CHS0354_033680</name>
</gene>
<reference evidence="1" key="3">
    <citation type="submission" date="2023-05" db="EMBL/GenBank/DDBJ databases">
        <authorList>
            <person name="Smith C.H."/>
        </authorList>
    </citation>
    <scope>NUCLEOTIDE SEQUENCE</scope>
    <source>
        <strain evidence="1">CHS0354</strain>
        <tissue evidence="1">Mantle</tissue>
    </source>
</reference>
<protein>
    <submittedName>
        <fullName evidence="1">Uncharacterized protein</fullName>
    </submittedName>
</protein>
<evidence type="ECO:0000313" key="1">
    <source>
        <dbReference type="EMBL" id="KAK3583902.1"/>
    </source>
</evidence>
<dbReference type="EMBL" id="JAEAOA010001970">
    <property type="protein sequence ID" value="KAK3583902.1"/>
    <property type="molecule type" value="Genomic_DNA"/>
</dbReference>
<accession>A0AAE0S261</accession>
<comment type="caution">
    <text evidence="1">The sequence shown here is derived from an EMBL/GenBank/DDBJ whole genome shotgun (WGS) entry which is preliminary data.</text>
</comment>
<reference evidence="1" key="1">
    <citation type="journal article" date="2021" name="Genome Biol. Evol.">
        <title>A High-Quality Reference Genome for a Parasitic Bivalve with Doubly Uniparental Inheritance (Bivalvia: Unionida).</title>
        <authorList>
            <person name="Smith C.H."/>
        </authorList>
    </citation>
    <scope>NUCLEOTIDE SEQUENCE</scope>
    <source>
        <strain evidence="1">CHS0354</strain>
    </source>
</reference>